<accession>A0A5B7EDM8</accession>
<protein>
    <submittedName>
        <fullName evidence="1">Uncharacterized protein</fullName>
    </submittedName>
</protein>
<organism evidence="1 2">
    <name type="scientific">Portunus trituberculatus</name>
    <name type="common">Swimming crab</name>
    <name type="synonym">Neptunus trituberculatus</name>
    <dbReference type="NCBI Taxonomy" id="210409"/>
    <lineage>
        <taxon>Eukaryota</taxon>
        <taxon>Metazoa</taxon>
        <taxon>Ecdysozoa</taxon>
        <taxon>Arthropoda</taxon>
        <taxon>Crustacea</taxon>
        <taxon>Multicrustacea</taxon>
        <taxon>Malacostraca</taxon>
        <taxon>Eumalacostraca</taxon>
        <taxon>Eucarida</taxon>
        <taxon>Decapoda</taxon>
        <taxon>Pleocyemata</taxon>
        <taxon>Brachyura</taxon>
        <taxon>Eubrachyura</taxon>
        <taxon>Portunoidea</taxon>
        <taxon>Portunidae</taxon>
        <taxon>Portuninae</taxon>
        <taxon>Portunus</taxon>
    </lineage>
</organism>
<reference evidence="1 2" key="1">
    <citation type="submission" date="2019-05" db="EMBL/GenBank/DDBJ databases">
        <title>Another draft genome of Portunus trituberculatus and its Hox gene families provides insights of decapod evolution.</title>
        <authorList>
            <person name="Jeong J.-H."/>
            <person name="Song I."/>
            <person name="Kim S."/>
            <person name="Choi T."/>
            <person name="Kim D."/>
            <person name="Ryu S."/>
            <person name="Kim W."/>
        </authorList>
    </citation>
    <scope>NUCLEOTIDE SEQUENCE [LARGE SCALE GENOMIC DNA]</scope>
    <source>
        <tissue evidence="1">Muscle</tissue>
    </source>
</reference>
<dbReference type="AlphaFoldDB" id="A0A5B7EDM8"/>
<dbReference type="Proteomes" id="UP000324222">
    <property type="component" value="Unassembled WGS sequence"/>
</dbReference>
<proteinExistence type="predicted"/>
<keyword evidence="2" id="KW-1185">Reference proteome</keyword>
<comment type="caution">
    <text evidence="1">The sequence shown here is derived from an EMBL/GenBank/DDBJ whole genome shotgun (WGS) entry which is preliminary data.</text>
</comment>
<sequence length="77" mass="8412">MECLNTVKSSTCDACHWCLHCLTTDRELVSTGVPAEKFEELFEAPQAALTTLEAEGAELVGCAIESLLQILREEGRV</sequence>
<name>A0A5B7EDM8_PORTR</name>
<gene>
    <name evidence="1" type="ORF">E2C01_024370</name>
</gene>
<dbReference type="EMBL" id="VSRR010002367">
    <property type="protein sequence ID" value="MPC31093.1"/>
    <property type="molecule type" value="Genomic_DNA"/>
</dbReference>
<evidence type="ECO:0000313" key="2">
    <source>
        <dbReference type="Proteomes" id="UP000324222"/>
    </source>
</evidence>
<evidence type="ECO:0000313" key="1">
    <source>
        <dbReference type="EMBL" id="MPC31093.1"/>
    </source>
</evidence>